<evidence type="ECO:0000256" key="3">
    <source>
        <dbReference type="ARBA" id="ARBA00023163"/>
    </source>
</evidence>
<evidence type="ECO:0000259" key="5">
    <source>
        <dbReference type="PROSITE" id="PS50977"/>
    </source>
</evidence>
<keyword evidence="3" id="KW-0804">Transcription</keyword>
<feature type="DNA-binding region" description="H-T-H motif" evidence="4">
    <location>
        <begin position="105"/>
        <end position="124"/>
    </location>
</feature>
<feature type="domain" description="HTH tetR-type" evidence="5">
    <location>
        <begin position="82"/>
        <end position="142"/>
    </location>
</feature>
<dbReference type="SUPFAM" id="SSF46689">
    <property type="entry name" value="Homeodomain-like"/>
    <property type="match status" value="1"/>
</dbReference>
<evidence type="ECO:0000313" key="6">
    <source>
        <dbReference type="EMBL" id="TNC07148.1"/>
    </source>
</evidence>
<dbReference type="PANTHER" id="PTHR47506:SF1">
    <property type="entry name" value="HTH-TYPE TRANSCRIPTIONAL REGULATOR YJDC"/>
    <property type="match status" value="1"/>
</dbReference>
<dbReference type="Gene3D" id="1.10.10.60">
    <property type="entry name" value="Homeodomain-like"/>
    <property type="match status" value="1"/>
</dbReference>
<organism evidence="6 7">
    <name type="scientific">Methylobacterium terricola</name>
    <dbReference type="NCBI Taxonomy" id="2583531"/>
    <lineage>
        <taxon>Bacteria</taxon>
        <taxon>Pseudomonadati</taxon>
        <taxon>Pseudomonadota</taxon>
        <taxon>Alphaproteobacteria</taxon>
        <taxon>Hyphomicrobiales</taxon>
        <taxon>Methylobacteriaceae</taxon>
        <taxon>Methylobacterium</taxon>
    </lineage>
</organism>
<dbReference type="Pfam" id="PF00440">
    <property type="entry name" value="TetR_N"/>
    <property type="match status" value="1"/>
</dbReference>
<dbReference type="InterPro" id="IPR036271">
    <property type="entry name" value="Tet_transcr_reg_TetR-rel_C_sf"/>
</dbReference>
<dbReference type="SUPFAM" id="SSF48498">
    <property type="entry name" value="Tetracyclin repressor-like, C-terminal domain"/>
    <property type="match status" value="1"/>
</dbReference>
<dbReference type="InterPro" id="IPR009057">
    <property type="entry name" value="Homeodomain-like_sf"/>
</dbReference>
<keyword evidence="1" id="KW-0805">Transcription regulation</keyword>
<proteinExistence type="predicted"/>
<dbReference type="AlphaFoldDB" id="A0A5C4L778"/>
<protein>
    <submittedName>
        <fullName evidence="6">TetR/AcrR family transcriptional regulator</fullName>
    </submittedName>
</protein>
<gene>
    <name evidence="6" type="ORF">FF100_33460</name>
</gene>
<dbReference type="OrthoDB" id="9795242at2"/>
<keyword evidence="2 4" id="KW-0238">DNA-binding</keyword>
<evidence type="ECO:0000256" key="2">
    <source>
        <dbReference type="ARBA" id="ARBA00023125"/>
    </source>
</evidence>
<dbReference type="PROSITE" id="PS50977">
    <property type="entry name" value="HTH_TETR_2"/>
    <property type="match status" value="1"/>
</dbReference>
<comment type="caution">
    <text evidence="6">The sequence shown here is derived from an EMBL/GenBank/DDBJ whole genome shotgun (WGS) entry which is preliminary data.</text>
</comment>
<dbReference type="Gene3D" id="1.10.357.10">
    <property type="entry name" value="Tetracycline Repressor, domain 2"/>
    <property type="match status" value="1"/>
</dbReference>
<evidence type="ECO:0000256" key="4">
    <source>
        <dbReference type="PROSITE-ProRule" id="PRU00335"/>
    </source>
</evidence>
<evidence type="ECO:0000313" key="7">
    <source>
        <dbReference type="Proteomes" id="UP000305267"/>
    </source>
</evidence>
<dbReference type="Proteomes" id="UP000305267">
    <property type="component" value="Unassembled WGS sequence"/>
</dbReference>
<dbReference type="PRINTS" id="PR00455">
    <property type="entry name" value="HTHTETR"/>
</dbReference>
<accession>A0A5C4L778</accession>
<keyword evidence="7" id="KW-1185">Reference proteome</keyword>
<dbReference type="EMBL" id="VDDA01000041">
    <property type="protein sequence ID" value="TNC07148.1"/>
    <property type="molecule type" value="Genomic_DNA"/>
</dbReference>
<reference evidence="6 7" key="1">
    <citation type="submission" date="2019-06" db="EMBL/GenBank/DDBJ databases">
        <title>Genome of Methylobacterium sp. 17Sr1-39.</title>
        <authorList>
            <person name="Seo T."/>
        </authorList>
    </citation>
    <scope>NUCLEOTIDE SEQUENCE [LARGE SCALE GENOMIC DNA]</scope>
    <source>
        <strain evidence="6 7">17Sr1-39</strain>
    </source>
</reference>
<dbReference type="PANTHER" id="PTHR47506">
    <property type="entry name" value="TRANSCRIPTIONAL REGULATORY PROTEIN"/>
    <property type="match status" value="1"/>
</dbReference>
<name>A0A5C4L778_9HYPH</name>
<sequence length="275" mass="29454">MCCCRRRSGCGGDPHGRRLFPERWKRTRRGSGRHGGASGGTYYAVIDTKLAPLPAAGQWNIVAIAVKETTKPLRKGRGRPRQFDRDQAVATALRLFKRHGYEGTSIAHLTDAIGVSATSLYGVFPSKEALFEEAVALYQRTEAAFAAQALDRSPTAYQAIHDLLMAAAASYVDGDRSGGCFISLGVLSCASEHREIAARMAARRVATRAAIKARLDRGRESGELPPIADTDALAGLYAATLQGMSVQARDGASADDLERIARLALVPLDAGRGSR</sequence>
<dbReference type="InterPro" id="IPR001647">
    <property type="entry name" value="HTH_TetR"/>
</dbReference>
<dbReference type="GO" id="GO:0003677">
    <property type="term" value="F:DNA binding"/>
    <property type="evidence" value="ECO:0007669"/>
    <property type="project" value="UniProtKB-UniRule"/>
</dbReference>
<evidence type="ECO:0000256" key="1">
    <source>
        <dbReference type="ARBA" id="ARBA00023015"/>
    </source>
</evidence>